<evidence type="ECO:0000313" key="3">
    <source>
        <dbReference type="Proteomes" id="UP000659698"/>
    </source>
</evidence>
<evidence type="ECO:0000256" key="1">
    <source>
        <dbReference type="SAM" id="MobiDB-lite"/>
    </source>
</evidence>
<reference evidence="2 3" key="1">
    <citation type="journal article" date="2019" name="Int. J. Syst. Evol. Microbiol.">
        <title>Rufibacter sediminis sp. nov., isolated from freshwater lake sediment.</title>
        <authorList>
            <person name="Qu J.H."/>
            <person name="Zhang L.J."/>
            <person name="Fu Y.H."/>
            <person name="Li H.F."/>
        </authorList>
    </citation>
    <scope>NUCLEOTIDE SEQUENCE [LARGE SCALE GENOMIC DNA]</scope>
    <source>
        <strain evidence="2 3">H-1</strain>
    </source>
</reference>
<organism evidence="2 3">
    <name type="scientific">Rufibacter sediminis</name>
    <dbReference type="NCBI Taxonomy" id="2762756"/>
    <lineage>
        <taxon>Bacteria</taxon>
        <taxon>Pseudomonadati</taxon>
        <taxon>Bacteroidota</taxon>
        <taxon>Cytophagia</taxon>
        <taxon>Cytophagales</taxon>
        <taxon>Hymenobacteraceae</taxon>
        <taxon>Rufibacter</taxon>
    </lineage>
</organism>
<sequence length="131" mass="14339">MKKSLFLILCAFAFSCSSEKPDGSESMESASASDSNQGTEETVSDEAGFTTDSTKMTSDTTQFKNKAFFGTLISETGENCDQAMRRANDRARVFMQDHGKPCMRAATKCEYDNNTKLYTATANVHNHLGSC</sequence>
<accession>A0ABR6VU64</accession>
<comment type="caution">
    <text evidence="2">The sequence shown here is derived from an EMBL/GenBank/DDBJ whole genome shotgun (WGS) entry which is preliminary data.</text>
</comment>
<name>A0ABR6VU64_9BACT</name>
<feature type="compositionally biased region" description="Low complexity" evidence="1">
    <location>
        <begin position="24"/>
        <end position="35"/>
    </location>
</feature>
<dbReference type="Proteomes" id="UP000659698">
    <property type="component" value="Unassembled WGS sequence"/>
</dbReference>
<protein>
    <recommendedName>
        <fullName evidence="4">Lipoprotein</fullName>
    </recommendedName>
</protein>
<gene>
    <name evidence="2" type="ORF">H7U12_12035</name>
</gene>
<dbReference type="RefSeq" id="WP_186638112.1">
    <property type="nucleotide sequence ID" value="NZ_JACOAF010000030.1"/>
</dbReference>
<evidence type="ECO:0000313" key="2">
    <source>
        <dbReference type="EMBL" id="MBC3540412.1"/>
    </source>
</evidence>
<dbReference type="EMBL" id="JACOAF010000030">
    <property type="protein sequence ID" value="MBC3540412.1"/>
    <property type="molecule type" value="Genomic_DNA"/>
</dbReference>
<keyword evidence="3" id="KW-1185">Reference proteome</keyword>
<dbReference type="PROSITE" id="PS51257">
    <property type="entry name" value="PROKAR_LIPOPROTEIN"/>
    <property type="match status" value="1"/>
</dbReference>
<feature type="region of interest" description="Disordered" evidence="1">
    <location>
        <begin position="18"/>
        <end position="57"/>
    </location>
</feature>
<proteinExistence type="predicted"/>
<evidence type="ECO:0008006" key="4">
    <source>
        <dbReference type="Google" id="ProtNLM"/>
    </source>
</evidence>